<dbReference type="EMBL" id="QYRP01000002">
    <property type="protein sequence ID" value="RJS45632.1"/>
    <property type="molecule type" value="Genomic_DNA"/>
</dbReference>
<dbReference type="RefSeq" id="WP_120059532.1">
    <property type="nucleotide sequence ID" value="NZ_QYRP01000002.1"/>
</dbReference>
<evidence type="ECO:0000256" key="5">
    <source>
        <dbReference type="ARBA" id="ARBA00038437"/>
    </source>
</evidence>
<evidence type="ECO:0000256" key="4">
    <source>
        <dbReference type="ARBA" id="ARBA00022840"/>
    </source>
</evidence>
<feature type="compositionally biased region" description="Gly residues" evidence="7">
    <location>
        <begin position="407"/>
        <end position="474"/>
    </location>
</feature>
<dbReference type="GO" id="GO:0005829">
    <property type="term" value="C:cytosol"/>
    <property type="evidence" value="ECO:0007669"/>
    <property type="project" value="TreeGrafter"/>
</dbReference>
<dbReference type="PROSITE" id="PS51194">
    <property type="entry name" value="HELICASE_CTER"/>
    <property type="match status" value="1"/>
</dbReference>
<evidence type="ECO:0000313" key="12">
    <source>
        <dbReference type="Proteomes" id="UP000276542"/>
    </source>
</evidence>
<evidence type="ECO:0000259" key="10">
    <source>
        <dbReference type="PROSITE" id="PS51195"/>
    </source>
</evidence>
<dbReference type="SMART" id="SM00487">
    <property type="entry name" value="DEXDc"/>
    <property type="match status" value="1"/>
</dbReference>
<dbReference type="PROSITE" id="PS51192">
    <property type="entry name" value="HELICASE_ATP_BIND_1"/>
    <property type="match status" value="1"/>
</dbReference>
<dbReference type="GO" id="GO:0003724">
    <property type="term" value="F:RNA helicase activity"/>
    <property type="evidence" value="ECO:0007669"/>
    <property type="project" value="InterPro"/>
</dbReference>
<keyword evidence="3 11" id="KW-0347">Helicase</keyword>
<evidence type="ECO:0000256" key="7">
    <source>
        <dbReference type="SAM" id="MobiDB-lite"/>
    </source>
</evidence>
<evidence type="ECO:0000259" key="9">
    <source>
        <dbReference type="PROSITE" id="PS51194"/>
    </source>
</evidence>
<accession>A0A3A5H4T5</accession>
<evidence type="ECO:0000256" key="3">
    <source>
        <dbReference type="ARBA" id="ARBA00022806"/>
    </source>
</evidence>
<feature type="short sequence motif" description="Q motif" evidence="6">
    <location>
        <begin position="7"/>
        <end position="35"/>
    </location>
</feature>
<feature type="domain" description="Helicase ATP-binding" evidence="8">
    <location>
        <begin position="38"/>
        <end position="213"/>
    </location>
</feature>
<dbReference type="InterPro" id="IPR001650">
    <property type="entry name" value="Helicase_C-like"/>
</dbReference>
<dbReference type="CDD" id="cd00268">
    <property type="entry name" value="DEADc"/>
    <property type="match status" value="1"/>
</dbReference>
<feature type="domain" description="DEAD-box RNA helicase Q" evidence="10">
    <location>
        <begin position="7"/>
        <end position="35"/>
    </location>
</feature>
<dbReference type="Pfam" id="PF00270">
    <property type="entry name" value="DEAD"/>
    <property type="match status" value="1"/>
</dbReference>
<dbReference type="InterPro" id="IPR011545">
    <property type="entry name" value="DEAD/DEAH_box_helicase_dom"/>
</dbReference>
<keyword evidence="1" id="KW-0547">Nucleotide-binding</keyword>
<gene>
    <name evidence="11" type="ORF">D4739_04965</name>
</gene>
<evidence type="ECO:0000313" key="11">
    <source>
        <dbReference type="EMBL" id="RJS45632.1"/>
    </source>
</evidence>
<organism evidence="11 12">
    <name type="scientific">Nocardioides cavernaquae</name>
    <dbReference type="NCBI Taxonomy" id="2321396"/>
    <lineage>
        <taxon>Bacteria</taxon>
        <taxon>Bacillati</taxon>
        <taxon>Actinomycetota</taxon>
        <taxon>Actinomycetes</taxon>
        <taxon>Propionibacteriales</taxon>
        <taxon>Nocardioidaceae</taxon>
        <taxon>Nocardioides</taxon>
    </lineage>
</organism>
<dbReference type="InterPro" id="IPR014014">
    <property type="entry name" value="RNA_helicase_DEAD_Q_motif"/>
</dbReference>
<dbReference type="PROSITE" id="PS51195">
    <property type="entry name" value="Q_MOTIF"/>
    <property type="match status" value="1"/>
</dbReference>
<keyword evidence="2" id="KW-0378">Hydrolase</keyword>
<dbReference type="InterPro" id="IPR050079">
    <property type="entry name" value="DEAD_box_RNA_helicase"/>
</dbReference>
<dbReference type="AlphaFoldDB" id="A0A3A5H4T5"/>
<dbReference type="SUPFAM" id="SSF52540">
    <property type="entry name" value="P-loop containing nucleoside triphosphate hydrolases"/>
    <property type="match status" value="1"/>
</dbReference>
<dbReference type="SMART" id="SM00490">
    <property type="entry name" value="HELICc"/>
    <property type="match status" value="1"/>
</dbReference>
<feature type="region of interest" description="Disordered" evidence="7">
    <location>
        <begin position="400"/>
        <end position="516"/>
    </location>
</feature>
<proteinExistence type="inferred from homology"/>
<comment type="similarity">
    <text evidence="5">Belongs to the DEAD box helicase family.</text>
</comment>
<evidence type="ECO:0000256" key="6">
    <source>
        <dbReference type="PROSITE-ProRule" id="PRU00552"/>
    </source>
</evidence>
<dbReference type="Gene3D" id="3.40.50.300">
    <property type="entry name" value="P-loop containing nucleotide triphosphate hydrolases"/>
    <property type="match status" value="2"/>
</dbReference>
<feature type="domain" description="Helicase C-terminal" evidence="9">
    <location>
        <begin position="224"/>
        <end position="388"/>
    </location>
</feature>
<evidence type="ECO:0000256" key="1">
    <source>
        <dbReference type="ARBA" id="ARBA00022741"/>
    </source>
</evidence>
<keyword evidence="12" id="KW-1185">Reference proteome</keyword>
<dbReference type="PANTHER" id="PTHR47959">
    <property type="entry name" value="ATP-DEPENDENT RNA HELICASE RHLE-RELATED"/>
    <property type="match status" value="1"/>
</dbReference>
<evidence type="ECO:0000259" key="8">
    <source>
        <dbReference type="PROSITE" id="PS51192"/>
    </source>
</evidence>
<comment type="caution">
    <text evidence="11">The sequence shown here is derived from an EMBL/GenBank/DDBJ whole genome shotgun (WGS) entry which is preliminary data.</text>
</comment>
<sequence>MSTDITASFDDLGVPTSLVTILAAQGITVPTPIQKATLPDSFAGRDVLGRGRTGSGKTFAFLLPMVGRLAASNRKPRPGAPRALILAPTRELVGQIEASLKPLAAEFGLTTQTIFGGVGQGPQVNGLRRGVDVILACPGRLEDLIQQGHCSLKDIEITILDEADHMADLGFLPAVRRLLQATPPKSQRLLFSATLDNAVDQLVKKFLNNPVTHEADSAQSPVAKMDHHVLHVRRESRLPILIDLTRAPGRTVIFTRTKHGAKALARQLNANGVPTVDLHGNLSQNARTRNMEAFHSGKATTLVATDVAARGIHVDDVALVVHADPPSEHKAYLHRSGRTARAGAEGTVVTLMTDDQVRDVRALARAAGIKPTTTIVGDAFHPILKSLAPGERTEVPGGLVVEAPASNGGGNGGGRSGGGGGRNRSRSGGGSGGGQARSGGQGRSGGQARSGGQSSGGGQGGQRSGGQSSGGSRSGGQSSQGQSSGGQGGQRRTSTGPGRSAGGSGSHSASSFSRGR</sequence>
<dbReference type="OrthoDB" id="9805696at2"/>
<feature type="compositionally biased region" description="Low complexity" evidence="7">
    <location>
        <begin position="506"/>
        <end position="516"/>
    </location>
</feature>
<protein>
    <submittedName>
        <fullName evidence="11">DEAD/DEAH box helicase</fullName>
    </submittedName>
</protein>
<dbReference type="Proteomes" id="UP000276542">
    <property type="component" value="Unassembled WGS sequence"/>
</dbReference>
<dbReference type="PANTHER" id="PTHR47959:SF13">
    <property type="entry name" value="ATP-DEPENDENT RNA HELICASE RHLE"/>
    <property type="match status" value="1"/>
</dbReference>
<dbReference type="GO" id="GO:0005524">
    <property type="term" value="F:ATP binding"/>
    <property type="evidence" value="ECO:0007669"/>
    <property type="project" value="UniProtKB-KW"/>
</dbReference>
<evidence type="ECO:0000256" key="2">
    <source>
        <dbReference type="ARBA" id="ARBA00022801"/>
    </source>
</evidence>
<dbReference type="Pfam" id="PF00271">
    <property type="entry name" value="Helicase_C"/>
    <property type="match status" value="1"/>
</dbReference>
<dbReference type="CDD" id="cd18787">
    <property type="entry name" value="SF2_C_DEAD"/>
    <property type="match status" value="1"/>
</dbReference>
<dbReference type="InterPro" id="IPR044742">
    <property type="entry name" value="DEAD/DEAH_RhlB"/>
</dbReference>
<dbReference type="InterPro" id="IPR014001">
    <property type="entry name" value="Helicase_ATP-bd"/>
</dbReference>
<dbReference type="GO" id="GO:0003676">
    <property type="term" value="F:nucleic acid binding"/>
    <property type="evidence" value="ECO:0007669"/>
    <property type="project" value="InterPro"/>
</dbReference>
<keyword evidence="4" id="KW-0067">ATP-binding</keyword>
<dbReference type="InterPro" id="IPR027417">
    <property type="entry name" value="P-loop_NTPase"/>
</dbReference>
<name>A0A3A5H4T5_9ACTN</name>
<dbReference type="GO" id="GO:0016787">
    <property type="term" value="F:hydrolase activity"/>
    <property type="evidence" value="ECO:0007669"/>
    <property type="project" value="UniProtKB-KW"/>
</dbReference>
<reference evidence="12" key="1">
    <citation type="submission" date="2018-09" db="EMBL/GenBank/DDBJ databases">
        <authorList>
            <person name="Zhu H."/>
        </authorList>
    </citation>
    <scope>NUCLEOTIDE SEQUENCE [LARGE SCALE GENOMIC DNA]</scope>
    <source>
        <strain evidence="12">K1W22B-1</strain>
    </source>
</reference>